<dbReference type="SUPFAM" id="SSF117892">
    <property type="entry name" value="Band 7/SPFH domain"/>
    <property type="match status" value="1"/>
</dbReference>
<comment type="caution">
    <text evidence="3">The sequence shown here is derived from an EMBL/GenBank/DDBJ whole genome shotgun (WGS) entry which is preliminary data.</text>
</comment>
<accession>A0A6L5X897</accession>
<dbReference type="InterPro" id="IPR036013">
    <property type="entry name" value="Band_7/SPFH_dom_sf"/>
</dbReference>
<gene>
    <name evidence="3" type="ORF">FYJ35_11510</name>
</gene>
<evidence type="ECO:0000313" key="3">
    <source>
        <dbReference type="EMBL" id="MSS15653.1"/>
    </source>
</evidence>
<protein>
    <submittedName>
        <fullName evidence="3">Virion core protein</fullName>
    </submittedName>
</protein>
<sequence length="398" mass="43499">MGIIRAAVGSVSGALRDQWKDAVEPVDMGAQTLFTRGLQKKGQSYVKGGEVISNGSVIHVYDNQFMLLTDGGKIIDYSAEPGYFVVDNSSQPSLFQGEIKKSLKDVWERFKFGGTTPQNQRVYYINLQEIKGIRFGTRNAINYFDSFYNSELFLRAFGSYSIRITNPLLFYANCVPRNASHVEVEDINEQFLNEFLEALQTAINKMSADGVRISYVAGKGTELSRYMADALDESWTKIRGIEIVSVGIGSISYDEQSQKLINMRNQGAMMQDPTIREGFVQSSIAQGLQSAGSNPAGAGAAYMGMGFGMQSAGAFSQSASQMNLMQMQMNQAGGQNPYGQQNPYQQPGQYAQNTQGSQQASGAPAGARAKQPGEWFCPNCGHLNAGKFCTECGTKKPE</sequence>
<evidence type="ECO:0000256" key="1">
    <source>
        <dbReference type="SAM" id="MobiDB-lite"/>
    </source>
</evidence>
<evidence type="ECO:0000313" key="4">
    <source>
        <dbReference type="Proteomes" id="UP000481852"/>
    </source>
</evidence>
<dbReference type="PANTHER" id="PTHR37826:SF2">
    <property type="entry name" value="ZINC-RIBBON DOMAIN-CONTAINING PROTEIN"/>
    <property type="match status" value="1"/>
</dbReference>
<dbReference type="RefSeq" id="WP_154526714.1">
    <property type="nucleotide sequence ID" value="NZ_JAXFDQ010000018.1"/>
</dbReference>
<organism evidence="3 4">
    <name type="scientific">Porcincola intestinalis</name>
    <dbReference type="NCBI Taxonomy" id="2606632"/>
    <lineage>
        <taxon>Bacteria</taxon>
        <taxon>Bacillati</taxon>
        <taxon>Bacillota</taxon>
        <taxon>Clostridia</taxon>
        <taxon>Lachnospirales</taxon>
        <taxon>Lachnospiraceae</taxon>
        <taxon>Porcincola</taxon>
    </lineage>
</organism>
<dbReference type="EMBL" id="VULZ01000013">
    <property type="protein sequence ID" value="MSS15653.1"/>
    <property type="molecule type" value="Genomic_DNA"/>
</dbReference>
<name>A0A6L5X897_9FIRM</name>
<proteinExistence type="predicted"/>
<dbReference type="AlphaFoldDB" id="A0A6L5X897"/>
<feature type="region of interest" description="Disordered" evidence="1">
    <location>
        <begin position="331"/>
        <end position="368"/>
    </location>
</feature>
<feature type="domain" description="SPFH" evidence="2">
    <location>
        <begin position="50"/>
        <end position="264"/>
    </location>
</feature>
<reference evidence="3 4" key="1">
    <citation type="submission" date="2019-08" db="EMBL/GenBank/DDBJ databases">
        <title>In-depth cultivation of the pig gut microbiome towards novel bacterial diversity and tailored functional studies.</title>
        <authorList>
            <person name="Wylensek D."/>
            <person name="Hitch T.C.A."/>
            <person name="Clavel T."/>
        </authorList>
    </citation>
    <scope>NUCLEOTIDE SEQUENCE [LARGE SCALE GENOMIC DNA]</scope>
    <source>
        <strain evidence="3 4">Oil+RF-744-WCA-WT-11</strain>
    </source>
</reference>
<evidence type="ECO:0000259" key="2">
    <source>
        <dbReference type="Pfam" id="PF13421"/>
    </source>
</evidence>
<dbReference type="Pfam" id="PF13421">
    <property type="entry name" value="Band_7_1"/>
    <property type="match status" value="1"/>
</dbReference>
<dbReference type="PANTHER" id="PTHR37826">
    <property type="entry name" value="FLOTILLIN BAND_7_5 DOMAIN PROTEIN"/>
    <property type="match status" value="1"/>
</dbReference>
<dbReference type="InterPro" id="IPR033880">
    <property type="entry name" value="SPFH_YdjI"/>
</dbReference>
<keyword evidence="4" id="KW-1185">Reference proteome</keyword>
<dbReference type="Proteomes" id="UP000481852">
    <property type="component" value="Unassembled WGS sequence"/>
</dbReference>
<dbReference type="CDD" id="cd03408">
    <property type="entry name" value="SPFH_like_u1"/>
    <property type="match status" value="1"/>
</dbReference>